<comment type="similarity">
    <text evidence="1">Belongs to the RNA polymerase beta chain family.</text>
</comment>
<evidence type="ECO:0000313" key="9">
    <source>
        <dbReference type="Ensembl" id="ENSJHYP00000003961.1"/>
    </source>
</evidence>
<dbReference type="EC" id="2.7.7.6" evidence="2"/>
<evidence type="ECO:0000313" key="10">
    <source>
        <dbReference type="Proteomes" id="UP000694408"/>
    </source>
</evidence>
<evidence type="ECO:0000256" key="6">
    <source>
        <dbReference type="ARBA" id="ARBA00023163"/>
    </source>
</evidence>
<dbReference type="OMA" id="NATERWG"/>
<dbReference type="InterPro" id="IPR037033">
    <property type="entry name" value="DNA-dir_RNAP_su2_hyb_sf"/>
</dbReference>
<dbReference type="SUPFAM" id="SSF64484">
    <property type="entry name" value="beta and beta-prime subunits of DNA dependent RNA-polymerase"/>
    <property type="match status" value="1"/>
</dbReference>
<dbReference type="Proteomes" id="UP000694408">
    <property type="component" value="Unplaced"/>
</dbReference>
<reference evidence="9" key="1">
    <citation type="submission" date="2025-08" db="UniProtKB">
        <authorList>
            <consortium name="Ensembl"/>
        </authorList>
    </citation>
    <scope>IDENTIFICATION</scope>
</reference>
<dbReference type="GO" id="GO:0000428">
    <property type="term" value="C:DNA-directed RNA polymerase complex"/>
    <property type="evidence" value="ECO:0007669"/>
    <property type="project" value="UniProtKB-KW"/>
</dbReference>
<evidence type="ECO:0000256" key="2">
    <source>
        <dbReference type="ARBA" id="ARBA00012418"/>
    </source>
</evidence>
<keyword evidence="5" id="KW-0548">Nucleotidyltransferase</keyword>
<dbReference type="GO" id="GO:0003899">
    <property type="term" value="F:DNA-directed RNA polymerase activity"/>
    <property type="evidence" value="ECO:0007669"/>
    <property type="project" value="UniProtKB-EC"/>
</dbReference>
<evidence type="ECO:0000256" key="4">
    <source>
        <dbReference type="ARBA" id="ARBA00022679"/>
    </source>
</evidence>
<name>A0A8C5IJI4_JUNHY</name>
<keyword evidence="3" id="KW-0240">DNA-directed RNA polymerase</keyword>
<evidence type="ECO:0000256" key="5">
    <source>
        <dbReference type="ARBA" id="ARBA00022695"/>
    </source>
</evidence>
<evidence type="ECO:0000259" key="8">
    <source>
        <dbReference type="Pfam" id="PF04560"/>
    </source>
</evidence>
<dbReference type="Gene3D" id="3.90.1800.10">
    <property type="entry name" value="RNA polymerase alpha subunit dimerisation domain"/>
    <property type="match status" value="1"/>
</dbReference>
<dbReference type="InterPro" id="IPR007121">
    <property type="entry name" value="RNA_pol_bsu_CS"/>
</dbReference>
<keyword evidence="6" id="KW-0804">Transcription</keyword>
<dbReference type="Ensembl" id="ENSJHYT00000004868.1">
    <property type="protein sequence ID" value="ENSJHYP00000003961.1"/>
    <property type="gene ID" value="ENSJHYG00000003274.1"/>
</dbReference>
<dbReference type="CDD" id="cd00653">
    <property type="entry name" value="RNA_pol_B_RPB2"/>
    <property type="match status" value="1"/>
</dbReference>
<keyword evidence="4" id="KW-0808">Transferase</keyword>
<dbReference type="Pfam" id="PF00562">
    <property type="entry name" value="RNA_pol_Rpb2_6"/>
    <property type="match status" value="1"/>
</dbReference>
<accession>A0A8C5IJI4</accession>
<evidence type="ECO:0000256" key="3">
    <source>
        <dbReference type="ARBA" id="ARBA00022478"/>
    </source>
</evidence>
<keyword evidence="10" id="KW-1185">Reference proteome</keyword>
<evidence type="ECO:0000259" key="7">
    <source>
        <dbReference type="Pfam" id="PF00562"/>
    </source>
</evidence>
<feature type="domain" description="RNA polymerase Rpb2" evidence="8">
    <location>
        <begin position="265"/>
        <end position="334"/>
    </location>
</feature>
<dbReference type="Pfam" id="PF04560">
    <property type="entry name" value="RNA_pol_Rpb2_7"/>
    <property type="match status" value="1"/>
</dbReference>
<sequence length="384" mass="42264">MGIAERSITKSLNLKAHLDANGIVIPGTVVSEDDILVGKSTPKGEQQLSPEEKLLQSIFSDKQKDGKDTSLRVPHGGAGIVQSVKVFSRKNGDELAPNVLETVKVYIIQKRKISEGDKMSGRHGNKGVISKLVPQEDMPFLSDGTPVDLCLNPLGVPSRMNIGQILEIHLGDACRRLGLKVATPVFDGVSNEELFSLMKDAGVSDDGKTVVYDGQTGERFENRISVGCMYMIKLDHMVDDKVHARATGPYSLVTQQPLGGKAQKGGQRFGEMEVWALEAYGAAHTLQEMLTIKSDDMVGKALTYQSICEDKPIPSPSMPESFRVMLKELQAYGLYHPRLSLYSYLVPQRNTFQDCFDFGCSSKGFGRSRIFPIPYCFESWPILS</sequence>
<dbReference type="AlphaFoldDB" id="A0A8C5IJI4"/>
<dbReference type="GO" id="GO:0006351">
    <property type="term" value="P:DNA-templated transcription"/>
    <property type="evidence" value="ECO:0007669"/>
    <property type="project" value="InterPro"/>
</dbReference>
<organism evidence="9 10">
    <name type="scientific">Junco hyemalis</name>
    <name type="common">Dark-eyed junco</name>
    <dbReference type="NCBI Taxonomy" id="40217"/>
    <lineage>
        <taxon>Eukaryota</taxon>
        <taxon>Metazoa</taxon>
        <taxon>Chordata</taxon>
        <taxon>Craniata</taxon>
        <taxon>Vertebrata</taxon>
        <taxon>Euteleostomi</taxon>
        <taxon>Archelosauria</taxon>
        <taxon>Archosauria</taxon>
        <taxon>Dinosauria</taxon>
        <taxon>Saurischia</taxon>
        <taxon>Theropoda</taxon>
        <taxon>Coelurosauria</taxon>
        <taxon>Aves</taxon>
        <taxon>Neognathae</taxon>
        <taxon>Neoaves</taxon>
        <taxon>Telluraves</taxon>
        <taxon>Australaves</taxon>
        <taxon>Passeriformes</taxon>
        <taxon>Passerellidae</taxon>
        <taxon>Junco</taxon>
    </lineage>
</organism>
<evidence type="ECO:0000256" key="1">
    <source>
        <dbReference type="ARBA" id="ARBA00006835"/>
    </source>
</evidence>
<dbReference type="PANTHER" id="PTHR20856">
    <property type="entry name" value="DNA-DIRECTED RNA POLYMERASE I SUBUNIT 2"/>
    <property type="match status" value="1"/>
</dbReference>
<reference evidence="9" key="2">
    <citation type="submission" date="2025-09" db="UniProtKB">
        <authorList>
            <consortium name="Ensembl"/>
        </authorList>
    </citation>
    <scope>IDENTIFICATION</scope>
</reference>
<dbReference type="GO" id="GO:0032549">
    <property type="term" value="F:ribonucleoside binding"/>
    <property type="evidence" value="ECO:0007669"/>
    <property type="project" value="InterPro"/>
</dbReference>
<dbReference type="InterPro" id="IPR015712">
    <property type="entry name" value="DNA-dir_RNA_pol_su2"/>
</dbReference>
<dbReference type="InterPro" id="IPR007641">
    <property type="entry name" value="RNA_pol_Rpb2_7"/>
</dbReference>
<proteinExistence type="inferred from homology"/>
<feature type="domain" description="DNA-directed RNA polymerase subunit 2 hybrid-binding" evidence="7">
    <location>
        <begin position="13"/>
        <end position="263"/>
    </location>
</feature>
<dbReference type="GO" id="GO:0003677">
    <property type="term" value="F:DNA binding"/>
    <property type="evidence" value="ECO:0007669"/>
    <property type="project" value="InterPro"/>
</dbReference>
<protein>
    <recommendedName>
        <fullName evidence="2">DNA-directed RNA polymerase</fullName>
        <ecNumber evidence="2">2.7.7.6</ecNumber>
    </recommendedName>
</protein>
<dbReference type="Gene3D" id="2.40.270.10">
    <property type="entry name" value="DNA-directed RNA polymerase, subunit 2, domain 6"/>
    <property type="match status" value="2"/>
</dbReference>
<dbReference type="InterPro" id="IPR007120">
    <property type="entry name" value="DNA-dir_RNAP_su2_dom"/>
</dbReference>
<dbReference type="PROSITE" id="PS01166">
    <property type="entry name" value="RNA_POL_BETA"/>
    <property type="match status" value="1"/>
</dbReference>